<name>A0ACD5BT87_9PSEU</name>
<keyword evidence="2" id="KW-1185">Reference proteome</keyword>
<dbReference type="Proteomes" id="UP001456344">
    <property type="component" value="Chromosome"/>
</dbReference>
<reference evidence="1" key="1">
    <citation type="submission" date="2023-10" db="EMBL/GenBank/DDBJ databases">
        <title>Whole genome sequencing of actinobacterial strain Amycolatopsis sp. (BCA-696) identifies the underlying plant growth-promoting genes.</title>
        <authorList>
            <person name="Gandham P."/>
            <person name="Vadla N."/>
            <person name="Saji A."/>
            <person name="Srinivas V."/>
            <person name="Ruperao P."/>
            <person name="Selvanayagam S."/>
            <person name="Saxena R.K."/>
            <person name="Rathore A."/>
            <person name="Gopalakrishnan S."/>
            <person name="Thakur V."/>
        </authorList>
    </citation>
    <scope>NUCLEOTIDE SEQUENCE</scope>
    <source>
        <strain evidence="1">BCA-696</strain>
    </source>
</reference>
<gene>
    <name evidence="1" type="ORF">LCL61_35585</name>
</gene>
<evidence type="ECO:0000313" key="1">
    <source>
        <dbReference type="EMBL" id="WYW20885.1"/>
    </source>
</evidence>
<dbReference type="EMBL" id="CP150484">
    <property type="protein sequence ID" value="WYW20885.1"/>
    <property type="molecule type" value="Genomic_DNA"/>
</dbReference>
<accession>A0ACD5BT87</accession>
<protein>
    <submittedName>
        <fullName evidence="1">XRE family transcriptional regulator</fullName>
    </submittedName>
</protein>
<proteinExistence type="predicted"/>
<organism evidence="1 2">
    <name type="scientific">Amycolatopsis coloradensis</name>
    <dbReference type="NCBI Taxonomy" id="76021"/>
    <lineage>
        <taxon>Bacteria</taxon>
        <taxon>Bacillati</taxon>
        <taxon>Actinomycetota</taxon>
        <taxon>Actinomycetes</taxon>
        <taxon>Pseudonocardiales</taxon>
        <taxon>Pseudonocardiaceae</taxon>
        <taxon>Amycolatopsis</taxon>
    </lineage>
</organism>
<evidence type="ECO:0000313" key="2">
    <source>
        <dbReference type="Proteomes" id="UP001456344"/>
    </source>
</evidence>
<sequence length="336" mass="36261">MIVDEGGDDGESPATVHPPDSTASPAEFTAALRVLRTWSGLTYRQLAGRAKELGGTLPASTVATTLGRTTLPRESFVETFTRACGLNDEEVRRWLDARTRIAMGTPPRPADETKVEAVPPPPEPEPEPEPRPRRRWRAPMIVAAIVSIVLVGTLGYLTRSFGASSKAKETAAVVPGLDVREVGSWAQIRPARSPEFCLAEGRDRTRLYSGAIVAQQICGGDAAPRLFIDPVGEENAVQFQWHHPETGVGCLTVVNEGLGHDLIESRDDCDDDGMDQLFTIAPLDPAEPGRFVIRPVGTSQCLGLRDLDTVAGTEVVRERCSGAPDQTFLIDLIPPP</sequence>